<sequence length="118" mass="13357">MSFISNILTILVAIEFLFIMVIQTFQTTSDNTSRVFNIPKDVLKNKFNKTLMKNQGIYNGLIGILLLYRTLFANHPKEIVIPILIYTIIVAIYGAFTSQKSIIIKQGLLPIITLIVII</sequence>
<feature type="transmembrane region" description="Helical" evidence="1">
    <location>
        <begin position="79"/>
        <end position="96"/>
    </location>
</feature>
<feature type="transmembrane region" description="Helical" evidence="1">
    <location>
        <begin position="6"/>
        <end position="25"/>
    </location>
</feature>
<keyword evidence="3" id="KW-1185">Reference proteome</keyword>
<organism evidence="2 3">
    <name type="scientific">Apilactobacillus apisilvae</name>
    <dbReference type="NCBI Taxonomy" id="2923364"/>
    <lineage>
        <taxon>Bacteria</taxon>
        <taxon>Bacillati</taxon>
        <taxon>Bacillota</taxon>
        <taxon>Bacilli</taxon>
        <taxon>Lactobacillales</taxon>
        <taxon>Lactobacillaceae</taxon>
        <taxon>Apilactobacillus</taxon>
    </lineage>
</organism>
<evidence type="ECO:0000313" key="2">
    <source>
        <dbReference type="EMBL" id="UQS84651.1"/>
    </source>
</evidence>
<dbReference type="InterPro" id="IPR009732">
    <property type="entry name" value="DUF1304"/>
</dbReference>
<protein>
    <submittedName>
        <fullName evidence="2">DUF1304 domain-containing protein</fullName>
    </submittedName>
</protein>
<evidence type="ECO:0000313" key="3">
    <source>
        <dbReference type="Proteomes" id="UP000831859"/>
    </source>
</evidence>
<dbReference type="PANTHER" id="PTHR38446">
    <property type="entry name" value="BLL0914 PROTEIN"/>
    <property type="match status" value="1"/>
</dbReference>
<proteinExistence type="predicted"/>
<dbReference type="Pfam" id="PF06993">
    <property type="entry name" value="DUF1304"/>
    <property type="match status" value="1"/>
</dbReference>
<keyword evidence="1" id="KW-1133">Transmembrane helix</keyword>
<keyword evidence="1" id="KW-0472">Membrane</keyword>
<reference evidence="2 3" key="1">
    <citation type="journal article" date="2022" name="Int. J. Syst. Evol. Microbiol.">
        <title>Apilactobacillus apisilvae sp. nov., Nicolia spurrieriana gen. nov. sp. nov., Bombilactobacillus folatiphilus sp. nov. and Bombilactobacillus thymidiniphilus sp. nov., four new lactic acid bacterial isolates from stingless bees Tetragonula carbonaria and Austroplebeia australis.</title>
        <authorList>
            <person name="Oliphant S.A."/>
            <person name="Watson-Haigh N.S."/>
            <person name="Sumby K.M."/>
            <person name="Gardner J."/>
            <person name="Groom S."/>
            <person name="Jiranek V."/>
        </authorList>
    </citation>
    <scope>NUCLEOTIDE SEQUENCE [LARGE SCALE GENOMIC DNA]</scope>
    <source>
        <strain evidence="2 3">SG5_A10</strain>
    </source>
</reference>
<name>A0ABY4PGQ1_9LACO</name>
<dbReference type="Proteomes" id="UP000831859">
    <property type="component" value="Chromosome"/>
</dbReference>
<dbReference type="EMBL" id="CP093362">
    <property type="protein sequence ID" value="UQS84651.1"/>
    <property type="molecule type" value="Genomic_DNA"/>
</dbReference>
<dbReference type="RefSeq" id="WP_249510635.1">
    <property type="nucleotide sequence ID" value="NZ_CP093362.1"/>
</dbReference>
<dbReference type="PANTHER" id="PTHR38446:SF1">
    <property type="entry name" value="BLL0914 PROTEIN"/>
    <property type="match status" value="1"/>
</dbReference>
<feature type="transmembrane region" description="Helical" evidence="1">
    <location>
        <begin position="56"/>
        <end position="73"/>
    </location>
</feature>
<gene>
    <name evidence="2" type="ORF">MOO46_05220</name>
</gene>
<accession>A0ABY4PGQ1</accession>
<keyword evidence="1" id="KW-0812">Transmembrane</keyword>
<evidence type="ECO:0000256" key="1">
    <source>
        <dbReference type="SAM" id="Phobius"/>
    </source>
</evidence>